<evidence type="ECO:0000313" key="2">
    <source>
        <dbReference type="EMBL" id="PIC16905.1"/>
    </source>
</evidence>
<dbReference type="AlphaFoldDB" id="A0A2G5SP52"/>
<sequence length="118" mass="14133">MNYLSFSARSPATFFTISIMLLRGFCLVLLILSTIVLCQEPDELQMEKRRIGLRLPNFLRYKDPENLNVHKRRIGLRLPNMLKFKDTSNMYHLEKRRMGMRLPNIIFLRNEKKNVLEY</sequence>
<evidence type="ECO:0000256" key="1">
    <source>
        <dbReference type="SAM" id="Phobius"/>
    </source>
</evidence>
<protein>
    <submittedName>
        <fullName evidence="2">Uncharacterized protein</fullName>
    </submittedName>
</protein>
<dbReference type="EMBL" id="PDUG01000006">
    <property type="protein sequence ID" value="PIC16905.1"/>
    <property type="molecule type" value="Genomic_DNA"/>
</dbReference>
<feature type="transmembrane region" description="Helical" evidence="1">
    <location>
        <begin position="12"/>
        <end position="38"/>
    </location>
</feature>
<dbReference type="OrthoDB" id="196264at2759"/>
<reference evidence="3" key="1">
    <citation type="submission" date="2017-10" db="EMBL/GenBank/DDBJ databases">
        <title>Rapid genome shrinkage in a self-fertile nematode reveals novel sperm competition proteins.</title>
        <authorList>
            <person name="Yin D."/>
            <person name="Schwarz E.M."/>
            <person name="Thomas C.G."/>
            <person name="Felde R.L."/>
            <person name="Korf I.F."/>
            <person name="Cutter A.D."/>
            <person name="Schartner C.M."/>
            <person name="Ralston E.J."/>
            <person name="Meyer B.J."/>
            <person name="Haag E.S."/>
        </authorList>
    </citation>
    <scope>NUCLEOTIDE SEQUENCE [LARGE SCALE GENOMIC DNA]</scope>
    <source>
        <strain evidence="3">JU1422</strain>
    </source>
</reference>
<dbReference type="Proteomes" id="UP000230233">
    <property type="component" value="Chromosome X"/>
</dbReference>
<accession>A0A2G5SP52</accession>
<keyword evidence="3" id="KW-1185">Reference proteome</keyword>
<organism evidence="2 3">
    <name type="scientific">Caenorhabditis nigoni</name>
    <dbReference type="NCBI Taxonomy" id="1611254"/>
    <lineage>
        <taxon>Eukaryota</taxon>
        <taxon>Metazoa</taxon>
        <taxon>Ecdysozoa</taxon>
        <taxon>Nematoda</taxon>
        <taxon>Chromadorea</taxon>
        <taxon>Rhabditida</taxon>
        <taxon>Rhabditina</taxon>
        <taxon>Rhabditomorpha</taxon>
        <taxon>Rhabditoidea</taxon>
        <taxon>Rhabditidae</taxon>
        <taxon>Peloderinae</taxon>
        <taxon>Caenorhabditis</taxon>
    </lineage>
</organism>
<comment type="caution">
    <text evidence="2">The sequence shown here is derived from an EMBL/GenBank/DDBJ whole genome shotgun (WGS) entry which is preliminary data.</text>
</comment>
<name>A0A2G5SP52_9PELO</name>
<keyword evidence="1" id="KW-1133">Transmembrane helix</keyword>
<proteinExistence type="predicted"/>
<keyword evidence="1" id="KW-0812">Transmembrane</keyword>
<gene>
    <name evidence="2" type="primary">Cni-pbo-4</name>
    <name evidence="2" type="synonym">Cnig_chr_X.g23336</name>
    <name evidence="2" type="ORF">B9Z55_023336</name>
</gene>
<keyword evidence="1" id="KW-0472">Membrane</keyword>
<evidence type="ECO:0000313" key="3">
    <source>
        <dbReference type="Proteomes" id="UP000230233"/>
    </source>
</evidence>